<feature type="transmembrane region" description="Helical" evidence="1">
    <location>
        <begin position="103"/>
        <end position="125"/>
    </location>
</feature>
<keyword evidence="1" id="KW-1133">Transmembrane helix</keyword>
<dbReference type="Proteomes" id="UP001501442">
    <property type="component" value="Unassembled WGS sequence"/>
</dbReference>
<accession>A0ABP8UNX6</accession>
<dbReference type="RefSeq" id="WP_345437503.1">
    <property type="nucleotide sequence ID" value="NZ_BAABHK010000014.1"/>
</dbReference>
<proteinExistence type="predicted"/>
<sequence length="252" mass="28258">MNRLLGATKIAMLLTDVGLLLYWAIVFAGLIPAELAYKDYTNPILSDWNTSFVLLDLAASLTGLATLCRTHARQPLMTVSLTLTSTAGLQAIAFWALRGDFTFTWWAPNLFLLLFPLPALISLICGTELRPTLAPQISRAAGSSRSNNGPMNIPERLPGSWISLDDAPERKKRLEAELAREIRSAQHPVHGREAEAVAHRRCCDDVLFWLPEQSQWALIHLTWQQETNPSWPRCEIFTTWAETARAVSDEHR</sequence>
<feature type="transmembrane region" description="Helical" evidence="1">
    <location>
        <begin position="75"/>
        <end position="97"/>
    </location>
</feature>
<keyword evidence="1" id="KW-0472">Membrane</keyword>
<dbReference type="Pfam" id="PF17314">
    <property type="entry name" value="DUF5360"/>
    <property type="match status" value="1"/>
</dbReference>
<name>A0ABP8UNX6_9ACTN</name>
<gene>
    <name evidence="2" type="ORF">GCM10023196_076380</name>
</gene>
<evidence type="ECO:0000313" key="2">
    <source>
        <dbReference type="EMBL" id="GAA4634530.1"/>
    </source>
</evidence>
<evidence type="ECO:0000313" key="3">
    <source>
        <dbReference type="Proteomes" id="UP001501442"/>
    </source>
</evidence>
<feature type="transmembrane region" description="Helical" evidence="1">
    <location>
        <begin position="12"/>
        <end position="31"/>
    </location>
</feature>
<dbReference type="EMBL" id="BAABHK010000014">
    <property type="protein sequence ID" value="GAA4634530.1"/>
    <property type="molecule type" value="Genomic_DNA"/>
</dbReference>
<comment type="caution">
    <text evidence="2">The sequence shown here is derived from an EMBL/GenBank/DDBJ whole genome shotgun (WGS) entry which is preliminary data.</text>
</comment>
<organism evidence="2 3">
    <name type="scientific">Actinoallomurus vinaceus</name>
    <dbReference type="NCBI Taxonomy" id="1080074"/>
    <lineage>
        <taxon>Bacteria</taxon>
        <taxon>Bacillati</taxon>
        <taxon>Actinomycetota</taxon>
        <taxon>Actinomycetes</taxon>
        <taxon>Streptosporangiales</taxon>
        <taxon>Thermomonosporaceae</taxon>
        <taxon>Actinoallomurus</taxon>
    </lineage>
</organism>
<dbReference type="InterPro" id="IPR020348">
    <property type="entry name" value="Uncharacterised_YvaD"/>
</dbReference>
<reference evidence="3" key="1">
    <citation type="journal article" date="2019" name="Int. J. Syst. Evol. Microbiol.">
        <title>The Global Catalogue of Microorganisms (GCM) 10K type strain sequencing project: providing services to taxonomists for standard genome sequencing and annotation.</title>
        <authorList>
            <consortium name="The Broad Institute Genomics Platform"/>
            <consortium name="The Broad Institute Genome Sequencing Center for Infectious Disease"/>
            <person name="Wu L."/>
            <person name="Ma J."/>
        </authorList>
    </citation>
    <scope>NUCLEOTIDE SEQUENCE [LARGE SCALE GENOMIC DNA]</scope>
    <source>
        <strain evidence="3">JCM 17939</strain>
    </source>
</reference>
<feature type="transmembrane region" description="Helical" evidence="1">
    <location>
        <begin position="51"/>
        <end position="68"/>
    </location>
</feature>
<protein>
    <recommendedName>
        <fullName evidence="4">DUF2637 domain-containing protein</fullName>
    </recommendedName>
</protein>
<evidence type="ECO:0000256" key="1">
    <source>
        <dbReference type="SAM" id="Phobius"/>
    </source>
</evidence>
<evidence type="ECO:0008006" key="4">
    <source>
        <dbReference type="Google" id="ProtNLM"/>
    </source>
</evidence>
<keyword evidence="1" id="KW-0812">Transmembrane</keyword>
<keyword evidence="3" id="KW-1185">Reference proteome</keyword>